<proteinExistence type="inferred from homology"/>
<protein>
    <recommendedName>
        <fullName evidence="7">8-oxoguanine DNA glycosylase/AP lyase</fullName>
    </recommendedName>
    <domain>
        <recommendedName>
            <fullName evidence="7">8-oxoguanine DNA glycosylase</fullName>
            <shortName evidence="7">8-oxoG DNA glycosylase</shortName>
            <ecNumber evidence="7">3.2.2.-</ecNumber>
        </recommendedName>
    </domain>
    <domain>
        <recommendedName>
            <fullName evidence="7">DNA-(apurinic or apyrimidinic site) lyase</fullName>
            <shortName evidence="7">AP lyase</shortName>
            <ecNumber evidence="7">4.2.99.18</ecNumber>
        </recommendedName>
    </domain>
</protein>
<dbReference type="GO" id="GO:0140078">
    <property type="term" value="F:class I DNA-(apurinic or apyrimidinic site) endonuclease activity"/>
    <property type="evidence" value="ECO:0007669"/>
    <property type="project" value="UniProtKB-EC"/>
</dbReference>
<dbReference type="HAMAP" id="MF_00241">
    <property type="entry name" value="Ogg"/>
    <property type="match status" value="1"/>
</dbReference>
<evidence type="ECO:0000256" key="2">
    <source>
        <dbReference type="ARBA" id="ARBA00022801"/>
    </source>
</evidence>
<evidence type="ECO:0000256" key="3">
    <source>
        <dbReference type="ARBA" id="ARBA00023204"/>
    </source>
</evidence>
<comment type="similarity">
    <text evidence="7">Belongs to the type-2 OGG1 family.</text>
</comment>
<evidence type="ECO:0000256" key="1">
    <source>
        <dbReference type="ARBA" id="ARBA00022763"/>
    </source>
</evidence>
<dbReference type="SUPFAM" id="SSF48150">
    <property type="entry name" value="DNA-glycosylase"/>
    <property type="match status" value="1"/>
</dbReference>
<dbReference type="CDD" id="cd00056">
    <property type="entry name" value="ENDO3c"/>
    <property type="match status" value="1"/>
</dbReference>
<dbReference type="GO" id="GO:0016799">
    <property type="term" value="F:hydrolase activity, hydrolyzing N-glycosyl compounds"/>
    <property type="evidence" value="ECO:0007669"/>
    <property type="project" value="UniProtKB-UniRule"/>
</dbReference>
<name>A0A7C5KGH8_9BACT</name>
<feature type="active site" evidence="7">
    <location>
        <position position="153"/>
    </location>
</feature>
<feature type="active site" evidence="7">
    <location>
        <position position="135"/>
    </location>
</feature>
<gene>
    <name evidence="7" type="primary">ogg</name>
    <name evidence="9" type="ORF">ENL70_01025</name>
</gene>
<dbReference type="EC" id="4.2.99.18" evidence="7"/>
<evidence type="ECO:0000259" key="8">
    <source>
        <dbReference type="SMART" id="SM00478"/>
    </source>
</evidence>
<dbReference type="EMBL" id="DRUY01000039">
    <property type="protein sequence ID" value="HHI65115.1"/>
    <property type="molecule type" value="Genomic_DNA"/>
</dbReference>
<comment type="function">
    <text evidence="7">Catalyzes the excision of an oxidatively damaged form of guanine (7,8-dihydro-8-oxoguanine = 8-oxoG) from DNA. Also cleaves the DNA backbone at apurinic/apyrimidinic sites (AP sites).</text>
</comment>
<feature type="domain" description="HhH-GPD" evidence="8">
    <location>
        <begin position="51"/>
        <end position="208"/>
    </location>
</feature>
<dbReference type="Gene3D" id="1.10.340.30">
    <property type="entry name" value="Hypothetical protein, domain 2"/>
    <property type="match status" value="1"/>
</dbReference>
<evidence type="ECO:0000256" key="4">
    <source>
        <dbReference type="ARBA" id="ARBA00023239"/>
    </source>
</evidence>
<dbReference type="AlphaFoldDB" id="A0A7C5KGH8"/>
<keyword evidence="1 7" id="KW-0227">DNA damage</keyword>
<dbReference type="PIRSF" id="PIRSF005954">
    <property type="entry name" value="Thrmst_ogg"/>
    <property type="match status" value="1"/>
</dbReference>
<feature type="site" description="Important for guanine/8-oxoguanine distinction" evidence="7">
    <location>
        <position position="213"/>
    </location>
</feature>
<dbReference type="Gene3D" id="1.10.1670.10">
    <property type="entry name" value="Helix-hairpin-Helix base-excision DNA repair enzymes (C-terminal)"/>
    <property type="match status" value="1"/>
</dbReference>
<dbReference type="InterPro" id="IPR011257">
    <property type="entry name" value="DNA_glycosylase"/>
</dbReference>
<dbReference type="EC" id="3.2.2.-" evidence="7"/>
<evidence type="ECO:0000256" key="7">
    <source>
        <dbReference type="HAMAP-Rule" id="MF_00241"/>
    </source>
</evidence>
<dbReference type="SMART" id="SM00478">
    <property type="entry name" value="ENDO3c"/>
    <property type="match status" value="1"/>
</dbReference>
<accession>A0A7C5KGH8</accession>
<comment type="caution">
    <text evidence="9">The sequence shown here is derived from an EMBL/GenBank/DDBJ whole genome shotgun (WGS) entry which is preliminary data.</text>
</comment>
<dbReference type="InterPro" id="IPR003265">
    <property type="entry name" value="HhH-GPD_domain"/>
</dbReference>
<keyword evidence="3 7" id="KW-0234">DNA repair</keyword>
<dbReference type="NCBIfam" id="NF002305">
    <property type="entry name" value="PRK01229.1"/>
    <property type="match status" value="1"/>
</dbReference>
<keyword evidence="2 7" id="KW-0378">Hydrolase</keyword>
<keyword evidence="5 7" id="KW-0511">Multifunctional enzyme</keyword>
<dbReference type="GO" id="GO:0006284">
    <property type="term" value="P:base-excision repair"/>
    <property type="evidence" value="ECO:0007669"/>
    <property type="project" value="UniProtKB-UniRule"/>
</dbReference>
<dbReference type="Pfam" id="PF22175">
    <property type="entry name" value="Ogg-HhH"/>
    <property type="match status" value="1"/>
</dbReference>
<comment type="catalytic activity">
    <reaction evidence="7">
        <text>2'-deoxyribonucleotide-(2'-deoxyribose 5'-phosphate)-2'-deoxyribonucleotide-DNA = a 3'-end 2'-deoxyribonucleotide-(2,3-dehydro-2,3-deoxyribose 5'-phosphate)-DNA + a 5'-end 5'-phospho-2'-deoxyribonucleoside-DNA + H(+)</text>
        <dbReference type="Rhea" id="RHEA:66592"/>
        <dbReference type="Rhea" id="RHEA-COMP:13180"/>
        <dbReference type="Rhea" id="RHEA-COMP:16897"/>
        <dbReference type="Rhea" id="RHEA-COMP:17067"/>
        <dbReference type="ChEBI" id="CHEBI:15378"/>
        <dbReference type="ChEBI" id="CHEBI:136412"/>
        <dbReference type="ChEBI" id="CHEBI:157695"/>
        <dbReference type="ChEBI" id="CHEBI:167181"/>
        <dbReference type="EC" id="4.2.99.18"/>
    </reaction>
</comment>
<evidence type="ECO:0000313" key="9">
    <source>
        <dbReference type="EMBL" id="HHI65115.1"/>
    </source>
</evidence>
<organism evidence="9">
    <name type="scientific">Thermodesulfobium narugense</name>
    <dbReference type="NCBI Taxonomy" id="184064"/>
    <lineage>
        <taxon>Bacteria</taxon>
        <taxon>Pseudomonadati</taxon>
        <taxon>Thermodesulfobiota</taxon>
        <taxon>Thermodesulfobiia</taxon>
        <taxon>Thermodesulfobiales</taxon>
        <taxon>Thermodesulfobiaceae</taxon>
        <taxon>Thermodesulfobium</taxon>
    </lineage>
</organism>
<keyword evidence="4 7" id="KW-0456">Lyase</keyword>
<dbReference type="InterPro" id="IPR023170">
    <property type="entry name" value="HhH_base_excis_C"/>
</dbReference>
<sequence length="213" mass="24721">MKNKSLELLEKLNLLRGTFCEKEVELRVSQFREIGSGTEEKIFEELCFCVLTANYSAKGGILIQDKIKEGFLYMEPENLKSCLKNLGYRFWNPRYKFIVENRRLLGSLKGIITSNQSSFEKRKILVKEVKGFGMKEASHFLRNVGIFDLAILDRHILKVMKEYGYLDVIPKTITAKIYVNLEKIFLKIADEFGKPPGILDLFIWFMEKGCVDK</sequence>
<keyword evidence="6 7" id="KW-0326">Glycosidase</keyword>
<evidence type="ECO:0000256" key="5">
    <source>
        <dbReference type="ARBA" id="ARBA00023268"/>
    </source>
</evidence>
<evidence type="ECO:0000256" key="6">
    <source>
        <dbReference type="ARBA" id="ARBA00023295"/>
    </source>
</evidence>
<dbReference type="InterPro" id="IPR012092">
    <property type="entry name" value="DNA_glyclase/AP_lyase_Ogg"/>
</dbReference>
<reference evidence="9" key="1">
    <citation type="journal article" date="2020" name="mSystems">
        <title>Genome- and Community-Level Interaction Insights into Carbon Utilization and Element Cycling Functions of Hydrothermarchaeota in Hydrothermal Sediment.</title>
        <authorList>
            <person name="Zhou Z."/>
            <person name="Liu Y."/>
            <person name="Xu W."/>
            <person name="Pan J."/>
            <person name="Luo Z.H."/>
            <person name="Li M."/>
        </authorList>
    </citation>
    <scope>NUCLEOTIDE SEQUENCE [LARGE SCALE GENOMIC DNA]</scope>
    <source>
        <strain evidence="9">SpSt-1019</strain>
    </source>
</reference>